<dbReference type="EMBL" id="JACHMC010000001">
    <property type="protein sequence ID" value="MBB4881689.1"/>
    <property type="molecule type" value="Genomic_DNA"/>
</dbReference>
<evidence type="ECO:0000256" key="1">
    <source>
        <dbReference type="ARBA" id="ARBA00022737"/>
    </source>
</evidence>
<accession>A0A4Y8WVA7</accession>
<protein>
    <submittedName>
        <fullName evidence="2">HEAT repeat protein</fullName>
    </submittedName>
</protein>
<dbReference type="InterPro" id="IPR000357">
    <property type="entry name" value="HEAT"/>
</dbReference>
<keyword evidence="3" id="KW-1185">Reference proteome</keyword>
<dbReference type="Proteomes" id="UP000560081">
    <property type="component" value="Unassembled WGS sequence"/>
</dbReference>
<proteinExistence type="predicted"/>
<organism evidence="2 3">
    <name type="scientific">Micrococcus flavus</name>
    <dbReference type="NCBI Taxonomy" id="384602"/>
    <lineage>
        <taxon>Bacteria</taxon>
        <taxon>Bacillati</taxon>
        <taxon>Actinomycetota</taxon>
        <taxon>Actinomycetes</taxon>
        <taxon>Micrococcales</taxon>
        <taxon>Micrococcaceae</taxon>
        <taxon>Micrococcus</taxon>
    </lineage>
</organism>
<dbReference type="InterPro" id="IPR021133">
    <property type="entry name" value="HEAT_type_2"/>
</dbReference>
<evidence type="ECO:0000313" key="3">
    <source>
        <dbReference type="Proteomes" id="UP000560081"/>
    </source>
</evidence>
<name>A0A4Y8WVA7_9MICC</name>
<reference evidence="2 3" key="1">
    <citation type="submission" date="2020-08" db="EMBL/GenBank/DDBJ databases">
        <title>Sequencing the genomes of 1000 actinobacteria strains.</title>
        <authorList>
            <person name="Klenk H.-P."/>
        </authorList>
    </citation>
    <scope>NUCLEOTIDE SEQUENCE [LARGE SCALE GENOMIC DNA]</scope>
    <source>
        <strain evidence="2 3">DSM 19079</strain>
    </source>
</reference>
<keyword evidence="1" id="KW-0677">Repeat</keyword>
<gene>
    <name evidence="2" type="ORF">BJ976_000040</name>
</gene>
<sequence length="202" mass="20751">MTSRDPLPLPVEPQTPQARLARRVREAVEQRGEAAAAGLAVRLLTGAVTPEDVTSGAARALTGDDAALTPAATGALALATVWHRRAVPALIEALDAGAPDVRAAALLVLAARADDLRADALVDRALVDRVRETAGDPHPPVREAAASALGALARAEDLARVEPVLSAMVMDVDPELAAAAELALAHVAQRLGRPDLDPAPQG</sequence>
<dbReference type="PROSITE" id="PS50077">
    <property type="entry name" value="HEAT_REPEAT"/>
    <property type="match status" value="1"/>
</dbReference>
<dbReference type="AlphaFoldDB" id="A0A4Y8WVA7"/>
<dbReference type="RefSeq" id="WP_135030892.1">
    <property type="nucleotide sequence ID" value="NZ_BMLA01000012.1"/>
</dbReference>
<dbReference type="Pfam" id="PF02985">
    <property type="entry name" value="HEAT"/>
    <property type="match status" value="1"/>
</dbReference>
<evidence type="ECO:0000313" key="2">
    <source>
        <dbReference type="EMBL" id="MBB4881689.1"/>
    </source>
</evidence>
<dbReference type="SUPFAM" id="SSF48371">
    <property type="entry name" value="ARM repeat"/>
    <property type="match status" value="1"/>
</dbReference>
<comment type="caution">
    <text evidence="2">The sequence shown here is derived from an EMBL/GenBank/DDBJ whole genome shotgun (WGS) entry which is preliminary data.</text>
</comment>
<dbReference type="InterPro" id="IPR016024">
    <property type="entry name" value="ARM-type_fold"/>
</dbReference>
<dbReference type="Gene3D" id="1.25.10.10">
    <property type="entry name" value="Leucine-rich Repeat Variant"/>
    <property type="match status" value="1"/>
</dbReference>
<dbReference type="InterPro" id="IPR011989">
    <property type="entry name" value="ARM-like"/>
</dbReference>